<accession>A0A6S6SIK1</accession>
<dbReference type="Pfam" id="PF01882">
    <property type="entry name" value="DUF58"/>
    <property type="match status" value="1"/>
</dbReference>
<dbReference type="InterPro" id="IPR002881">
    <property type="entry name" value="DUF58"/>
</dbReference>
<evidence type="ECO:0000259" key="1">
    <source>
        <dbReference type="Pfam" id="PF01882"/>
    </source>
</evidence>
<reference evidence="2" key="1">
    <citation type="submission" date="2020-01" db="EMBL/GenBank/DDBJ databases">
        <authorList>
            <person name="Meier V. D."/>
            <person name="Meier V D."/>
        </authorList>
    </citation>
    <scope>NUCLEOTIDE SEQUENCE</scope>
    <source>
        <strain evidence="2">HLG_WM_MAG_02</strain>
    </source>
</reference>
<name>A0A6S6SIK1_9BACT</name>
<evidence type="ECO:0000313" key="2">
    <source>
        <dbReference type="EMBL" id="CAA6802775.1"/>
    </source>
</evidence>
<dbReference type="AlphaFoldDB" id="A0A6S6SIK1"/>
<sequence>MDKLETLVLRAKEDVYTYLQGSNFSKILGQGYDFSELRTYESSDDIRHISWINSAKANELYVKKMHEERELLVNVAMLVDGRAIIGKKHELFSHILATLAYSAIYSNNLLQTSFFMGSEFKSFEAFKNVERLEMILNEFFSIDPLGLALEYDKIQKKLLNIEAPKSLFFLVGDFLDEIDLSILAQKHELCVIMLRDKWEENPSVGSDMALVNPLTNSSINKTLSKKALRYYKERLEEHDEKLYAHFDEHSIKHVKIYEKKEAFQKLEQLFYS</sequence>
<proteinExistence type="predicted"/>
<feature type="domain" description="DUF58" evidence="1">
    <location>
        <begin position="36"/>
        <end position="236"/>
    </location>
</feature>
<dbReference type="PANTHER" id="PTHR33608">
    <property type="entry name" value="BLL2464 PROTEIN"/>
    <property type="match status" value="1"/>
</dbReference>
<protein>
    <recommendedName>
        <fullName evidence="1">DUF58 domain-containing protein</fullName>
    </recommendedName>
</protein>
<gene>
    <name evidence="2" type="ORF">HELGO_WM28739</name>
</gene>
<organism evidence="2">
    <name type="scientific">uncultured Sulfurovum sp</name>
    <dbReference type="NCBI Taxonomy" id="269237"/>
    <lineage>
        <taxon>Bacteria</taxon>
        <taxon>Pseudomonadati</taxon>
        <taxon>Campylobacterota</taxon>
        <taxon>Epsilonproteobacteria</taxon>
        <taxon>Campylobacterales</taxon>
        <taxon>Sulfurovaceae</taxon>
        <taxon>Sulfurovum</taxon>
        <taxon>environmental samples</taxon>
    </lineage>
</organism>
<dbReference type="PANTHER" id="PTHR33608:SF6">
    <property type="entry name" value="BLL2464 PROTEIN"/>
    <property type="match status" value="1"/>
</dbReference>
<dbReference type="EMBL" id="CACVAZ010000007">
    <property type="protein sequence ID" value="CAA6802775.1"/>
    <property type="molecule type" value="Genomic_DNA"/>
</dbReference>